<comment type="caution">
    <text evidence="13">The sequence shown here is derived from an EMBL/GenBank/DDBJ whole genome shotgun (WGS) entry which is preliminary data.</text>
</comment>
<keyword evidence="13" id="KW-0456">Lyase</keyword>
<evidence type="ECO:0000256" key="6">
    <source>
        <dbReference type="ARBA" id="ARBA00042264"/>
    </source>
</evidence>
<dbReference type="GO" id="GO:0003723">
    <property type="term" value="F:RNA binding"/>
    <property type="evidence" value="ECO:0007669"/>
    <property type="project" value="UniProtKB-KW"/>
</dbReference>
<dbReference type="InterPro" id="IPR006224">
    <property type="entry name" value="PsdUridine_synth_RluA-like_CS"/>
</dbReference>
<dbReference type="EMBL" id="JOKM01000060">
    <property type="protein sequence ID" value="KGB23445.1"/>
    <property type="molecule type" value="Genomic_DNA"/>
</dbReference>
<dbReference type="GO" id="GO:0000455">
    <property type="term" value="P:enzyme-directed rRNA pseudouridine synthesis"/>
    <property type="evidence" value="ECO:0007669"/>
    <property type="project" value="TreeGrafter"/>
</dbReference>
<evidence type="ECO:0000256" key="7">
    <source>
        <dbReference type="ARBA" id="ARBA00042840"/>
    </source>
</evidence>
<reference evidence="13 14" key="1">
    <citation type="submission" date="2014-06" db="EMBL/GenBank/DDBJ databases">
        <title>Functional and comparative genomic analyses of the Drosophila gut microbiota identify candidate symbiosis factors.</title>
        <authorList>
            <person name="Newell P.D."/>
            <person name="Chaston J.M."/>
            <person name="Douglas A.E."/>
        </authorList>
    </citation>
    <scope>NUCLEOTIDE SEQUENCE [LARGE SCALE GENOMIC DNA]</scope>
    <source>
        <strain evidence="13 14">DmCS_006</strain>
    </source>
</reference>
<dbReference type="SUPFAM" id="SSF55174">
    <property type="entry name" value="Alpha-L RNA-binding motif"/>
    <property type="match status" value="1"/>
</dbReference>
<evidence type="ECO:0000313" key="13">
    <source>
        <dbReference type="EMBL" id="KGB23445.1"/>
    </source>
</evidence>
<feature type="compositionally biased region" description="Basic and acidic residues" evidence="11">
    <location>
        <begin position="66"/>
        <end position="76"/>
    </location>
</feature>
<dbReference type="AlphaFoldDB" id="A0A094YN07"/>
<evidence type="ECO:0000313" key="14">
    <source>
        <dbReference type="Proteomes" id="UP000029448"/>
    </source>
</evidence>
<accession>A0A094YN07</accession>
<gene>
    <name evidence="13" type="ORF">AtDm6_1627</name>
</gene>
<dbReference type="GO" id="GO:0016829">
    <property type="term" value="F:lyase activity"/>
    <property type="evidence" value="ECO:0007669"/>
    <property type="project" value="UniProtKB-KW"/>
</dbReference>
<dbReference type="PANTHER" id="PTHR21600">
    <property type="entry name" value="MITOCHONDRIAL RNA PSEUDOURIDINE SYNTHASE"/>
    <property type="match status" value="1"/>
</dbReference>
<dbReference type="Pfam" id="PF00849">
    <property type="entry name" value="PseudoU_synth_2"/>
    <property type="match status" value="1"/>
</dbReference>
<dbReference type="InterPro" id="IPR036986">
    <property type="entry name" value="S4_RNA-bd_sf"/>
</dbReference>
<evidence type="ECO:0000256" key="10">
    <source>
        <dbReference type="PROSITE-ProRule" id="PRU00182"/>
    </source>
</evidence>
<dbReference type="InterPro" id="IPR006145">
    <property type="entry name" value="PsdUridine_synth_RsuA/RluA"/>
</dbReference>
<dbReference type="PROSITE" id="PS50889">
    <property type="entry name" value="S4"/>
    <property type="match status" value="1"/>
</dbReference>
<evidence type="ECO:0000256" key="3">
    <source>
        <dbReference type="ARBA" id="ARBA00036882"/>
    </source>
</evidence>
<protein>
    <recommendedName>
        <fullName evidence="5">Ribosomal large subunit pseudouridine synthase D</fullName>
        <ecNumber evidence="4">5.4.99.23</ecNumber>
    </recommendedName>
    <alternativeName>
        <fullName evidence="6">23S rRNA pseudouridine(1911/1915/1917) synthase</fullName>
    </alternativeName>
    <alternativeName>
        <fullName evidence="7">rRNA pseudouridylate synthase D</fullName>
    </alternativeName>
    <alternativeName>
        <fullName evidence="8">rRNA-uridine isomerase D</fullName>
    </alternativeName>
</protein>
<evidence type="ECO:0000256" key="4">
    <source>
        <dbReference type="ARBA" id="ARBA00038942"/>
    </source>
</evidence>
<feature type="active site" evidence="9">
    <location>
        <position position="250"/>
    </location>
</feature>
<evidence type="ECO:0000256" key="1">
    <source>
        <dbReference type="ARBA" id="ARBA00010876"/>
    </source>
</evidence>
<comment type="catalytic activity">
    <reaction evidence="3">
        <text>uridine(1911/1915/1917) in 23S rRNA = pseudouridine(1911/1915/1917) in 23S rRNA</text>
        <dbReference type="Rhea" id="RHEA:42524"/>
        <dbReference type="Rhea" id="RHEA-COMP:10097"/>
        <dbReference type="Rhea" id="RHEA-COMP:10098"/>
        <dbReference type="ChEBI" id="CHEBI:65314"/>
        <dbReference type="ChEBI" id="CHEBI:65315"/>
        <dbReference type="EC" id="5.4.99.23"/>
    </reaction>
</comment>
<dbReference type="InterPro" id="IPR006225">
    <property type="entry name" value="PsdUridine_synth_RluC/D"/>
</dbReference>
<dbReference type="PATRIC" id="fig|104102.7.peg.1609"/>
<dbReference type="InterPro" id="IPR020103">
    <property type="entry name" value="PsdUridine_synth_cat_dom_sf"/>
</dbReference>
<dbReference type="Gene3D" id="3.10.290.10">
    <property type="entry name" value="RNA-binding S4 domain"/>
    <property type="match status" value="1"/>
</dbReference>
<dbReference type="CDD" id="cd00165">
    <property type="entry name" value="S4"/>
    <property type="match status" value="1"/>
</dbReference>
<dbReference type="STRING" id="104102.AtDm6_1627"/>
<dbReference type="Proteomes" id="UP000029448">
    <property type="component" value="Unassembled WGS sequence"/>
</dbReference>
<evidence type="ECO:0000259" key="12">
    <source>
        <dbReference type="Pfam" id="PF00849"/>
    </source>
</evidence>
<dbReference type="CDD" id="cd02869">
    <property type="entry name" value="PseudoU_synth_RluA_like"/>
    <property type="match status" value="1"/>
</dbReference>
<dbReference type="PROSITE" id="PS01129">
    <property type="entry name" value="PSI_RLU"/>
    <property type="match status" value="1"/>
</dbReference>
<dbReference type="Gene3D" id="3.30.2350.10">
    <property type="entry name" value="Pseudouridine synthase"/>
    <property type="match status" value="1"/>
</dbReference>
<dbReference type="GO" id="GO:0160140">
    <property type="term" value="F:23S rRNA pseudouridine(1911/1915/1917) synthase activity"/>
    <property type="evidence" value="ECO:0007669"/>
    <property type="project" value="UniProtKB-EC"/>
</dbReference>
<name>A0A094YN07_9PROT</name>
<evidence type="ECO:0000256" key="5">
    <source>
        <dbReference type="ARBA" id="ARBA00040039"/>
    </source>
</evidence>
<proteinExistence type="inferred from homology"/>
<organism evidence="13 14">
    <name type="scientific">Acetobacter tropicalis</name>
    <dbReference type="NCBI Taxonomy" id="104102"/>
    <lineage>
        <taxon>Bacteria</taxon>
        <taxon>Pseudomonadati</taxon>
        <taxon>Pseudomonadota</taxon>
        <taxon>Alphaproteobacteria</taxon>
        <taxon>Acetobacterales</taxon>
        <taxon>Acetobacteraceae</taxon>
        <taxon>Acetobacter</taxon>
    </lineage>
</organism>
<feature type="compositionally biased region" description="Pro residues" evidence="11">
    <location>
        <begin position="1"/>
        <end position="12"/>
    </location>
</feature>
<feature type="region of interest" description="Disordered" evidence="11">
    <location>
        <begin position="1"/>
        <end position="112"/>
    </location>
</feature>
<keyword evidence="14" id="KW-1185">Reference proteome</keyword>
<dbReference type="NCBIfam" id="TIGR00005">
    <property type="entry name" value="rluA_subfam"/>
    <property type="match status" value="1"/>
</dbReference>
<evidence type="ECO:0000256" key="9">
    <source>
        <dbReference type="PIRSR" id="PIRSR606225-1"/>
    </source>
</evidence>
<keyword evidence="10" id="KW-0694">RNA-binding</keyword>
<dbReference type="PANTHER" id="PTHR21600:SF44">
    <property type="entry name" value="RIBOSOMAL LARGE SUBUNIT PSEUDOURIDINE SYNTHASE D"/>
    <property type="match status" value="1"/>
</dbReference>
<sequence>MKHPGTPAPTPDQTPDKTKASHAARTTEPASGGARSSRRRTHVQIEDDNADAGMPGPRKAGRSRKGGKDVKRDTPARAETSQPASSPQEEDAFPQGAPTSRASHAPHPAGGSMLTFVVQPEQAGERVDRYVSAQSGTLSRSRVKGLIESGHLQCGAKQITEPAESVRAGMELVLHIPPATPAVPQGEAVPFEIFYEDDDLIVLNKPAGLVVHPAPGNETGTLVNGLIAHCGESLKGIGGERRPGIVHRLDKDTSGLMVAAKTEKAHLALSDDFAARRIDRAYLAFCWGCPNPAEGDYEGDIGRDKRDRKRMTITTHGGKWALTHYRTLQAFEMGAALVTCKLATGRTHQIRVHFSANGHPLIGDPVYLRRVPAAAKLLTPEGRAAALDFPRQALHATRLGFTHPRTGEALLFEAPMPEDMQALGEALGMTPLKKAV</sequence>
<evidence type="ECO:0000256" key="8">
    <source>
        <dbReference type="ARBA" id="ARBA00043148"/>
    </source>
</evidence>
<comment type="similarity">
    <text evidence="1">Belongs to the pseudouridine synthase RluA family.</text>
</comment>
<dbReference type="InterPro" id="IPR050188">
    <property type="entry name" value="RluA_PseudoU_synthase"/>
</dbReference>
<evidence type="ECO:0000256" key="2">
    <source>
        <dbReference type="ARBA" id="ARBA00023235"/>
    </source>
</evidence>
<feature type="domain" description="Pseudouridine synthase RsuA/RluA-like" evidence="12">
    <location>
        <begin position="199"/>
        <end position="356"/>
    </location>
</feature>
<dbReference type="SUPFAM" id="SSF55120">
    <property type="entry name" value="Pseudouridine synthase"/>
    <property type="match status" value="1"/>
</dbReference>
<dbReference type="EC" id="5.4.99.23" evidence="4"/>
<evidence type="ECO:0000256" key="11">
    <source>
        <dbReference type="SAM" id="MobiDB-lite"/>
    </source>
</evidence>
<keyword evidence="2" id="KW-0413">Isomerase</keyword>